<dbReference type="CDD" id="cd00371">
    <property type="entry name" value="HMA"/>
    <property type="match status" value="1"/>
</dbReference>
<evidence type="ECO:0000256" key="1">
    <source>
        <dbReference type="ARBA" id="ARBA00022723"/>
    </source>
</evidence>
<dbReference type="PANTHER" id="PTHR22814">
    <property type="entry name" value="COPPER TRANSPORT PROTEIN ATOX1-RELATED"/>
    <property type="match status" value="1"/>
</dbReference>
<evidence type="ECO:0000259" key="2">
    <source>
        <dbReference type="Pfam" id="PF00403"/>
    </source>
</evidence>
<accession>A0ABD1ZLP5</accession>
<dbReference type="PANTHER" id="PTHR22814:SF336">
    <property type="entry name" value="HEAVY METAL-ASSOCIATED ISOPRENYLATED PLANT PROTEIN 23"/>
    <property type="match status" value="1"/>
</dbReference>
<proteinExistence type="predicted"/>
<dbReference type="AlphaFoldDB" id="A0ABD1ZLP5"/>
<dbReference type="Pfam" id="PF00403">
    <property type="entry name" value="HMA"/>
    <property type="match status" value="1"/>
</dbReference>
<dbReference type="SUPFAM" id="SSF55008">
    <property type="entry name" value="HMA, heavy metal-associated domain"/>
    <property type="match status" value="1"/>
</dbReference>
<organism evidence="3 4">
    <name type="scientific">Riccia fluitans</name>
    <dbReference type="NCBI Taxonomy" id="41844"/>
    <lineage>
        <taxon>Eukaryota</taxon>
        <taxon>Viridiplantae</taxon>
        <taxon>Streptophyta</taxon>
        <taxon>Embryophyta</taxon>
        <taxon>Marchantiophyta</taxon>
        <taxon>Marchantiopsida</taxon>
        <taxon>Marchantiidae</taxon>
        <taxon>Marchantiales</taxon>
        <taxon>Ricciaceae</taxon>
        <taxon>Riccia</taxon>
    </lineage>
</organism>
<dbReference type="Gene3D" id="3.30.70.100">
    <property type="match status" value="1"/>
</dbReference>
<dbReference type="Proteomes" id="UP001605036">
    <property type="component" value="Unassembled WGS sequence"/>
</dbReference>
<keyword evidence="1" id="KW-0479">Metal-binding</keyword>
<feature type="domain" description="HMA" evidence="2">
    <location>
        <begin position="51"/>
        <end position="86"/>
    </location>
</feature>
<evidence type="ECO:0000313" key="4">
    <source>
        <dbReference type="Proteomes" id="UP001605036"/>
    </source>
</evidence>
<gene>
    <name evidence="3" type="ORF">R1flu_020003</name>
</gene>
<reference evidence="3 4" key="1">
    <citation type="submission" date="2024-09" db="EMBL/GenBank/DDBJ databases">
        <title>Chromosome-scale assembly of Riccia fluitans.</title>
        <authorList>
            <person name="Paukszto L."/>
            <person name="Sawicki J."/>
            <person name="Karawczyk K."/>
            <person name="Piernik-Szablinska J."/>
            <person name="Szczecinska M."/>
            <person name="Mazdziarz M."/>
        </authorList>
    </citation>
    <scope>NUCLEOTIDE SEQUENCE [LARGE SCALE GENOMIC DNA]</scope>
    <source>
        <strain evidence="3">Rf_01</strain>
        <tissue evidence="3">Aerial parts of the thallus</tissue>
    </source>
</reference>
<dbReference type="EMBL" id="JBHFFA010000001">
    <property type="protein sequence ID" value="KAL2651875.1"/>
    <property type="molecule type" value="Genomic_DNA"/>
</dbReference>
<dbReference type="GO" id="GO:0046872">
    <property type="term" value="F:metal ion binding"/>
    <property type="evidence" value="ECO:0007669"/>
    <property type="project" value="UniProtKB-KW"/>
</dbReference>
<evidence type="ECO:0000313" key="3">
    <source>
        <dbReference type="EMBL" id="KAL2651875.1"/>
    </source>
</evidence>
<dbReference type="InterPro" id="IPR036163">
    <property type="entry name" value="HMA_dom_sf"/>
</dbReference>
<sequence>MVGYGSGYASSDVYYGQHTSTVPKTYQSSCYYNQYGLKAYELHTVRLKVPICCQACEEKINNRLLNMEGVQFVTCNQIKQKVVVIGLRLQIFDTLAAAIHIPPRRTPVLHYLLLKESSDTN</sequence>
<keyword evidence="4" id="KW-1185">Reference proteome</keyword>
<protein>
    <recommendedName>
        <fullName evidence="2">HMA domain-containing protein</fullName>
    </recommendedName>
</protein>
<comment type="caution">
    <text evidence="3">The sequence shown here is derived from an EMBL/GenBank/DDBJ whole genome shotgun (WGS) entry which is preliminary data.</text>
</comment>
<dbReference type="InterPro" id="IPR006121">
    <property type="entry name" value="HMA_dom"/>
</dbReference>
<name>A0ABD1ZLP5_9MARC</name>